<name>A0A4Q7VEW8_9BURK</name>
<dbReference type="GO" id="GO:0003677">
    <property type="term" value="F:DNA binding"/>
    <property type="evidence" value="ECO:0007669"/>
    <property type="project" value="InterPro"/>
</dbReference>
<gene>
    <name evidence="5" type="ORF">EV670_3270</name>
</gene>
<dbReference type="EMBL" id="SHKP01000008">
    <property type="protein sequence ID" value="RZT93718.1"/>
    <property type="molecule type" value="Genomic_DNA"/>
</dbReference>
<evidence type="ECO:0000256" key="3">
    <source>
        <dbReference type="ARBA" id="ARBA00023172"/>
    </source>
</evidence>
<dbReference type="SUPFAM" id="SSF56349">
    <property type="entry name" value="DNA breaking-rejoining enzymes"/>
    <property type="match status" value="1"/>
</dbReference>
<evidence type="ECO:0000259" key="4">
    <source>
        <dbReference type="Pfam" id="PF13356"/>
    </source>
</evidence>
<feature type="domain" description="Integrase DNA-binding" evidence="4">
    <location>
        <begin position="13"/>
        <end position="82"/>
    </location>
</feature>
<dbReference type="PANTHER" id="PTHR30629:SF2">
    <property type="entry name" value="PROPHAGE INTEGRASE INTS-RELATED"/>
    <property type="match status" value="1"/>
</dbReference>
<dbReference type="Gene3D" id="1.10.443.10">
    <property type="entry name" value="Intergrase catalytic core"/>
    <property type="match status" value="1"/>
</dbReference>
<dbReference type="InterPro" id="IPR050808">
    <property type="entry name" value="Phage_Integrase"/>
</dbReference>
<keyword evidence="3" id="KW-0233">DNA recombination</keyword>
<dbReference type="GO" id="GO:0015074">
    <property type="term" value="P:DNA integration"/>
    <property type="evidence" value="ECO:0007669"/>
    <property type="project" value="UniProtKB-KW"/>
</dbReference>
<evidence type="ECO:0000313" key="6">
    <source>
        <dbReference type="Proteomes" id="UP000293671"/>
    </source>
</evidence>
<proteinExistence type="inferred from homology"/>
<comment type="similarity">
    <text evidence="1">Belongs to the 'phage' integrase family.</text>
</comment>
<comment type="caution">
    <text evidence="5">The sequence shown here is derived from an EMBL/GenBank/DDBJ whole genome shotgun (WGS) entry which is preliminary data.</text>
</comment>
<organism evidence="5 6">
    <name type="scientific">Rivibacter subsaxonicus</name>
    <dbReference type="NCBI Taxonomy" id="457575"/>
    <lineage>
        <taxon>Bacteria</taxon>
        <taxon>Pseudomonadati</taxon>
        <taxon>Pseudomonadota</taxon>
        <taxon>Betaproteobacteria</taxon>
        <taxon>Burkholderiales</taxon>
        <taxon>Rivibacter</taxon>
    </lineage>
</organism>
<accession>A0A4Q7VEW8</accession>
<dbReference type="Gene3D" id="3.30.160.390">
    <property type="entry name" value="Integrase, DNA-binding domain"/>
    <property type="match status" value="1"/>
</dbReference>
<protein>
    <submittedName>
        <fullName evidence="5">Uncharacterized protein DUF4102</fullName>
    </submittedName>
</protein>
<dbReference type="GO" id="GO:0006310">
    <property type="term" value="P:DNA recombination"/>
    <property type="evidence" value="ECO:0007669"/>
    <property type="project" value="UniProtKB-KW"/>
</dbReference>
<evidence type="ECO:0000256" key="1">
    <source>
        <dbReference type="ARBA" id="ARBA00008857"/>
    </source>
</evidence>
<dbReference type="Proteomes" id="UP000293671">
    <property type="component" value="Unassembled WGS sequence"/>
</dbReference>
<dbReference type="InterPro" id="IPR013762">
    <property type="entry name" value="Integrase-like_cat_sf"/>
</dbReference>
<keyword evidence="6" id="KW-1185">Reference proteome</keyword>
<dbReference type="Pfam" id="PF13356">
    <property type="entry name" value="Arm-DNA-bind_3"/>
    <property type="match status" value="1"/>
</dbReference>
<evidence type="ECO:0000313" key="5">
    <source>
        <dbReference type="EMBL" id="RZT93718.1"/>
    </source>
</evidence>
<dbReference type="InterPro" id="IPR038488">
    <property type="entry name" value="Integrase_DNA-bd_sf"/>
</dbReference>
<sequence length="410" mass="44605">MPDKGYELHWCPKTPGFGVRITSNGARAWIAERRLDGKTVRRTLGKASGPASISGEAARRLQVDVSSELQQGVDRAVERRQERRAIKDEAAADALTLDTSLRSYVEKKRRGKDGLPLKDRTKADYLAMIEPGGTTKTGRPKVDGELFVLAQKPLAKITADDMRKLHASLQDRGERRAVYAMQVLRAVLNWHGIKIPGNPLSRDVAGRDRIVLRQAAGKPNPIPPERLGAWWRAACKAGSEEIGGSAVAGDYYRFRLLTGTRGVEVLGDDFGNPPIRVRDLDAAAGRIVLPDTKNRSSHVLLLSKQALAIASRNAEGKKPKDALFPVMDPRKTLQAINRAAGVAVAGHELRDTFASVAEELVSAYTVKRMVNHADVGDVTGASYIGKSEAQLRAGWQAVADFVEQTSVVEG</sequence>
<dbReference type="AlphaFoldDB" id="A0A4Q7VEW8"/>
<evidence type="ECO:0000256" key="2">
    <source>
        <dbReference type="ARBA" id="ARBA00022908"/>
    </source>
</evidence>
<dbReference type="PANTHER" id="PTHR30629">
    <property type="entry name" value="PROPHAGE INTEGRASE"/>
    <property type="match status" value="1"/>
</dbReference>
<keyword evidence="2" id="KW-0229">DNA integration</keyword>
<dbReference type="InterPro" id="IPR011010">
    <property type="entry name" value="DNA_brk_join_enz"/>
</dbReference>
<dbReference type="InterPro" id="IPR025166">
    <property type="entry name" value="Integrase_DNA_bind_dom"/>
</dbReference>
<reference evidence="5 6" key="1">
    <citation type="submission" date="2019-02" db="EMBL/GenBank/DDBJ databases">
        <title>Genomic Encyclopedia of Type Strains, Phase IV (KMG-IV): sequencing the most valuable type-strain genomes for metagenomic binning, comparative biology and taxonomic classification.</title>
        <authorList>
            <person name="Goeker M."/>
        </authorList>
    </citation>
    <scope>NUCLEOTIDE SEQUENCE [LARGE SCALE GENOMIC DNA]</scope>
    <source>
        <strain evidence="5 6">DSM 19570</strain>
    </source>
</reference>